<sequence length="284" mass="31786">MPDASFGLIISVGIFFGAVDEDSRFRNYVKKFFVDAILLVSFGDVSDEDSRYVLDHYLLIEKDRRDKEDESKEVLNLTLNSVSALLTMGFITGVVSISLSVQFGREMRKEDEYGALVGLDVKYAKVMVQPIHDSFDISTFIIMPTVNILLRDFLLLLVCVCVMIFSVFSLVSAFCIIQEKEKEIRQKNWHGSDLVSLCFLLFGIEVCGQADVWGDGVVPEVSVHLEGALNISLDRVYHSPVGSDDESCPCFLLVSLCITALKSARTNAFEVFQVKASKIYLEKT</sequence>
<proteinExistence type="predicted"/>
<organism evidence="2 3">
    <name type="scientific">Heracleum sosnowskyi</name>
    <dbReference type="NCBI Taxonomy" id="360622"/>
    <lineage>
        <taxon>Eukaryota</taxon>
        <taxon>Viridiplantae</taxon>
        <taxon>Streptophyta</taxon>
        <taxon>Embryophyta</taxon>
        <taxon>Tracheophyta</taxon>
        <taxon>Spermatophyta</taxon>
        <taxon>Magnoliopsida</taxon>
        <taxon>eudicotyledons</taxon>
        <taxon>Gunneridae</taxon>
        <taxon>Pentapetalae</taxon>
        <taxon>asterids</taxon>
        <taxon>campanulids</taxon>
        <taxon>Apiales</taxon>
        <taxon>Apiaceae</taxon>
        <taxon>Apioideae</taxon>
        <taxon>apioid superclade</taxon>
        <taxon>Tordylieae</taxon>
        <taxon>Tordyliinae</taxon>
        <taxon>Heracleum</taxon>
    </lineage>
</organism>
<dbReference type="EMBL" id="JAUIZM010000005">
    <property type="protein sequence ID" value="KAK1386395.1"/>
    <property type="molecule type" value="Genomic_DNA"/>
</dbReference>
<protein>
    <submittedName>
        <fullName evidence="2">Uncharacterized protein</fullName>
    </submittedName>
</protein>
<accession>A0AAD8IM03</accession>
<comment type="caution">
    <text evidence="2">The sequence shown here is derived from an EMBL/GenBank/DDBJ whole genome shotgun (WGS) entry which is preliminary data.</text>
</comment>
<keyword evidence="3" id="KW-1185">Reference proteome</keyword>
<keyword evidence="1" id="KW-1133">Transmembrane helix</keyword>
<reference evidence="2" key="1">
    <citation type="submission" date="2023-02" db="EMBL/GenBank/DDBJ databases">
        <title>Genome of toxic invasive species Heracleum sosnowskyi carries increased number of genes despite the absence of recent whole-genome duplications.</title>
        <authorList>
            <person name="Schelkunov M."/>
            <person name="Shtratnikova V."/>
            <person name="Makarenko M."/>
            <person name="Klepikova A."/>
            <person name="Omelchenko D."/>
            <person name="Novikova G."/>
            <person name="Obukhova E."/>
            <person name="Bogdanov V."/>
            <person name="Penin A."/>
            <person name="Logacheva M."/>
        </authorList>
    </citation>
    <scope>NUCLEOTIDE SEQUENCE</scope>
    <source>
        <strain evidence="2">Hsosn_3</strain>
        <tissue evidence="2">Leaf</tissue>
    </source>
</reference>
<gene>
    <name evidence="2" type="ORF">POM88_024130</name>
</gene>
<dbReference type="PANTHER" id="PTHR47909:SF2">
    <property type="entry name" value="GPI INOSITOL-DEACYLASE"/>
    <property type="match status" value="1"/>
</dbReference>
<evidence type="ECO:0000313" key="2">
    <source>
        <dbReference type="EMBL" id="KAK1386395.1"/>
    </source>
</evidence>
<evidence type="ECO:0000256" key="1">
    <source>
        <dbReference type="SAM" id="Phobius"/>
    </source>
</evidence>
<dbReference type="PANTHER" id="PTHR47909">
    <property type="entry name" value="ALPHA/BETA-HYDROLASES SUPERFAMILY PROTEIN"/>
    <property type="match status" value="1"/>
</dbReference>
<dbReference type="AlphaFoldDB" id="A0AAD8IM03"/>
<reference evidence="2" key="2">
    <citation type="submission" date="2023-05" db="EMBL/GenBank/DDBJ databases">
        <authorList>
            <person name="Schelkunov M.I."/>
        </authorList>
    </citation>
    <scope>NUCLEOTIDE SEQUENCE</scope>
    <source>
        <strain evidence="2">Hsosn_3</strain>
        <tissue evidence="2">Leaf</tissue>
    </source>
</reference>
<dbReference type="Proteomes" id="UP001237642">
    <property type="component" value="Unassembled WGS sequence"/>
</dbReference>
<evidence type="ECO:0000313" key="3">
    <source>
        <dbReference type="Proteomes" id="UP001237642"/>
    </source>
</evidence>
<name>A0AAD8IM03_9APIA</name>
<feature type="transmembrane region" description="Helical" evidence="1">
    <location>
        <begin position="153"/>
        <end position="177"/>
    </location>
</feature>
<dbReference type="GO" id="GO:0009507">
    <property type="term" value="C:chloroplast"/>
    <property type="evidence" value="ECO:0007669"/>
    <property type="project" value="TreeGrafter"/>
</dbReference>
<keyword evidence="1" id="KW-0812">Transmembrane</keyword>
<keyword evidence="1" id="KW-0472">Membrane</keyword>
<feature type="transmembrane region" description="Helical" evidence="1">
    <location>
        <begin position="74"/>
        <end position="99"/>
    </location>
</feature>